<reference evidence="4 5" key="1">
    <citation type="submission" date="2024-01" db="EMBL/GenBank/DDBJ databases">
        <title>The genomes of 5 underutilized Papilionoideae crops provide insights into root nodulation and disease resistance.</title>
        <authorList>
            <person name="Yuan L."/>
        </authorList>
    </citation>
    <scope>NUCLEOTIDE SEQUENCE [LARGE SCALE GENOMIC DNA]</scope>
    <source>
        <strain evidence="4">LY-2023</strain>
        <tissue evidence="4">Leaf</tissue>
    </source>
</reference>
<comment type="subcellular location">
    <subcellularLocation>
        <location evidence="1">Nucleus</location>
    </subcellularLocation>
</comment>
<keyword evidence="2" id="KW-0539">Nucleus</keyword>
<dbReference type="InterPro" id="IPR051992">
    <property type="entry name" value="OxStress_Response_Reg"/>
</dbReference>
<organism evidence="4 5">
    <name type="scientific">Clitoria ternatea</name>
    <name type="common">Butterfly pea</name>
    <dbReference type="NCBI Taxonomy" id="43366"/>
    <lineage>
        <taxon>Eukaryota</taxon>
        <taxon>Viridiplantae</taxon>
        <taxon>Streptophyta</taxon>
        <taxon>Embryophyta</taxon>
        <taxon>Tracheophyta</taxon>
        <taxon>Spermatophyta</taxon>
        <taxon>Magnoliopsida</taxon>
        <taxon>eudicotyledons</taxon>
        <taxon>Gunneridae</taxon>
        <taxon>Pentapetalae</taxon>
        <taxon>rosids</taxon>
        <taxon>fabids</taxon>
        <taxon>Fabales</taxon>
        <taxon>Fabaceae</taxon>
        <taxon>Papilionoideae</taxon>
        <taxon>50 kb inversion clade</taxon>
        <taxon>NPAAA clade</taxon>
        <taxon>indigoferoid/millettioid clade</taxon>
        <taxon>Phaseoleae</taxon>
        <taxon>Clitoria</taxon>
    </lineage>
</organism>
<evidence type="ECO:0000256" key="1">
    <source>
        <dbReference type="ARBA" id="ARBA00004123"/>
    </source>
</evidence>
<evidence type="ECO:0000256" key="3">
    <source>
        <dbReference type="SAM" id="MobiDB-lite"/>
    </source>
</evidence>
<gene>
    <name evidence="4" type="ORF">RJT34_33062</name>
</gene>
<dbReference type="GO" id="GO:0005634">
    <property type="term" value="C:nucleus"/>
    <property type="evidence" value="ECO:0007669"/>
    <property type="project" value="UniProtKB-SubCell"/>
</dbReference>
<feature type="compositionally biased region" description="Polar residues" evidence="3">
    <location>
        <begin position="215"/>
        <end position="224"/>
    </location>
</feature>
<feature type="compositionally biased region" description="Low complexity" evidence="3">
    <location>
        <begin position="171"/>
        <end position="182"/>
    </location>
</feature>
<evidence type="ECO:0000313" key="5">
    <source>
        <dbReference type="Proteomes" id="UP001359559"/>
    </source>
</evidence>
<dbReference type="PANTHER" id="PTHR33172:SF96">
    <property type="entry name" value="PROTEIN OXIDATIVE STRESS 3 LIKE 3"/>
    <property type="match status" value="1"/>
</dbReference>
<evidence type="ECO:0008006" key="6">
    <source>
        <dbReference type="Google" id="ProtNLM"/>
    </source>
</evidence>
<dbReference type="Proteomes" id="UP001359559">
    <property type="component" value="Unassembled WGS sequence"/>
</dbReference>
<proteinExistence type="predicted"/>
<feature type="compositionally biased region" description="Low complexity" evidence="3">
    <location>
        <begin position="36"/>
        <end position="50"/>
    </location>
</feature>
<feature type="compositionally biased region" description="Low complexity" evidence="3">
    <location>
        <begin position="195"/>
        <end position="214"/>
    </location>
</feature>
<name>A0AAN9EX50_CLITE</name>
<feature type="region of interest" description="Disordered" evidence="3">
    <location>
        <begin position="29"/>
        <end position="75"/>
    </location>
</feature>
<accession>A0AAN9EX50</accession>
<protein>
    <recommendedName>
        <fullName evidence="6">MTD1</fullName>
    </recommendedName>
</protein>
<dbReference type="GO" id="GO:0006950">
    <property type="term" value="P:response to stress"/>
    <property type="evidence" value="ECO:0007669"/>
    <property type="project" value="UniProtKB-ARBA"/>
</dbReference>
<feature type="compositionally biased region" description="Acidic residues" evidence="3">
    <location>
        <begin position="51"/>
        <end position="60"/>
    </location>
</feature>
<sequence>MPFSLETNGGVSIGRSSFAHCVSICDRDFPADDSDSSGSSSIGRNSTSSEDSSDREDSGEVEVQSSFKGPLDTLNDLEEDLPVKKGISKFYSGKSKSYTSLADAAAVASMQDIVKPEDPYAKKRKNLLARNMLIERSRSYSDNVGGISKRPANIGRGTSCLILSGFSNSGSSEEGNSSTSVSPPFPLPPLHPHASKSSNKSSANAASQRSQPSSTRNSPWRSYSWSDLQSAEAHDISGLAICSGNKGNKVH</sequence>
<dbReference type="EMBL" id="JAYKXN010000008">
    <property type="protein sequence ID" value="KAK7265442.1"/>
    <property type="molecule type" value="Genomic_DNA"/>
</dbReference>
<evidence type="ECO:0000256" key="2">
    <source>
        <dbReference type="ARBA" id="ARBA00023242"/>
    </source>
</evidence>
<dbReference type="AlphaFoldDB" id="A0AAN9EX50"/>
<evidence type="ECO:0000313" key="4">
    <source>
        <dbReference type="EMBL" id="KAK7265442.1"/>
    </source>
</evidence>
<dbReference type="PANTHER" id="PTHR33172">
    <property type="entry name" value="OS08G0516900 PROTEIN"/>
    <property type="match status" value="1"/>
</dbReference>
<feature type="region of interest" description="Disordered" evidence="3">
    <location>
        <begin position="171"/>
        <end position="224"/>
    </location>
</feature>
<keyword evidence="5" id="KW-1185">Reference proteome</keyword>
<comment type="caution">
    <text evidence="4">The sequence shown here is derived from an EMBL/GenBank/DDBJ whole genome shotgun (WGS) entry which is preliminary data.</text>
</comment>